<dbReference type="InterPro" id="IPR008792">
    <property type="entry name" value="PQQD"/>
</dbReference>
<dbReference type="Gene3D" id="1.10.10.1150">
    <property type="entry name" value="Coenzyme PQQ synthesis protein D (PqqD)"/>
    <property type="match status" value="1"/>
</dbReference>
<dbReference type="InterPro" id="IPR041881">
    <property type="entry name" value="PqqD_sf"/>
</dbReference>
<proteinExistence type="predicted"/>
<dbReference type="RefSeq" id="WP_163697093.1">
    <property type="nucleotide sequence ID" value="NZ_QXHD01000004.1"/>
</dbReference>
<evidence type="ECO:0000313" key="2">
    <source>
        <dbReference type="Proteomes" id="UP000481033"/>
    </source>
</evidence>
<keyword evidence="2" id="KW-1185">Reference proteome</keyword>
<organism evidence="1 2">
    <name type="scientific">Adonisia turfae CCMR0081</name>
    <dbReference type="NCBI Taxonomy" id="2292702"/>
    <lineage>
        <taxon>Bacteria</taxon>
        <taxon>Bacillati</taxon>
        <taxon>Cyanobacteriota</taxon>
        <taxon>Adonisia</taxon>
        <taxon>Adonisia turfae</taxon>
    </lineage>
</organism>
<evidence type="ECO:0000313" key="1">
    <source>
        <dbReference type="EMBL" id="NEZ55287.1"/>
    </source>
</evidence>
<dbReference type="Proteomes" id="UP000481033">
    <property type="component" value="Unassembled WGS sequence"/>
</dbReference>
<protein>
    <submittedName>
        <fullName evidence="1">PqqD family protein</fullName>
    </submittedName>
</protein>
<dbReference type="AlphaFoldDB" id="A0A6M0RG85"/>
<sequence>MLELTTKIVQKEDLITANLGNEVMMMSLETDNYFALDSVGSEIWHLIQHPVTIAEICAALQERYAVSADTCLADTQAFLQRMIDEKVAHVVES</sequence>
<dbReference type="EMBL" id="QXHD01000004">
    <property type="protein sequence ID" value="NEZ55287.1"/>
    <property type="molecule type" value="Genomic_DNA"/>
</dbReference>
<dbReference type="Pfam" id="PF05402">
    <property type="entry name" value="PqqD"/>
    <property type="match status" value="1"/>
</dbReference>
<name>A0A6M0RG85_9CYAN</name>
<accession>A0A6M0RG85</accession>
<gene>
    <name evidence="1" type="ORF">DXZ20_06275</name>
</gene>
<comment type="caution">
    <text evidence="1">The sequence shown here is derived from an EMBL/GenBank/DDBJ whole genome shotgun (WGS) entry which is preliminary data.</text>
</comment>
<reference evidence="1 2" key="1">
    <citation type="journal article" date="2020" name="Microb. Ecol.">
        <title>Ecogenomics of the Marine Benthic Filamentous Cyanobacterium Adonisia.</title>
        <authorList>
            <person name="Walter J.M."/>
            <person name="Coutinho F.H."/>
            <person name="Leomil L."/>
            <person name="Hargreaves P.I."/>
            <person name="Campeao M.E."/>
            <person name="Vieira V.V."/>
            <person name="Silva B.S."/>
            <person name="Fistarol G.O."/>
            <person name="Salomon P.S."/>
            <person name="Sawabe T."/>
            <person name="Mino S."/>
            <person name="Hosokawa M."/>
            <person name="Miyashita H."/>
            <person name="Maruyama F."/>
            <person name="van Verk M.C."/>
            <person name="Dutilh B.E."/>
            <person name="Thompson C.C."/>
            <person name="Thompson F.L."/>
        </authorList>
    </citation>
    <scope>NUCLEOTIDE SEQUENCE [LARGE SCALE GENOMIC DNA]</scope>
    <source>
        <strain evidence="1 2">CCMR0081</strain>
    </source>
</reference>